<sequence length="604" mass="68784">MSYPMDTMTDSELPEALTERILAVLREIRVPDLPYPVGQPEQPNDWSGLLREHWSIQTDQRVSSVLAALEGPWSIQQVNGAYLADRIMDVFLRSSGLHPVLVARLARLRFPLAWRLEAEERPVFTSLLVRWLDSFADWRGWSDSGGRSSRALLDQLDRLVEVIDRCFADNDLSPFEEFCGKWHREAERRHQHSSRLHQRLLETETGAARQRRADQVSRAVTGRALEGRQLPAATQEFLIGHWLPLLRQLAWKEGVNGDNWRHGTRLLEWMVWAGDPALSNQNMDRLYQVGEQLSDRVTEVWQRVWQQAPPRAPLSALEATLVDRLRGGDPEVDSTRKRLQQLDYDTASLELPEADADVLDQYRGSWFVEGGGDSEQRRFFLAYLDETAEVLWSNGFGVRLGLTRWDEFRDSLASGSVRPLPALTHFGEVLTDTVTALDRVLASQRSQRQEAARKARERAEQVRLQREAEARQQAEEEAARKAEAERQARLAREQAEQAEADRLEAARKAAFDQALAEVDRLNMGSWIALRKTSGAEGERRLKLAVRINASRKLIFVDRLGLNRTELTVDTLVEMVLAGTVRILGASAEFDETLSRVVGRIRVGR</sequence>
<dbReference type="InterPro" id="IPR012434">
    <property type="entry name" value="DUF1631"/>
</dbReference>
<dbReference type="RefSeq" id="WP_379889055.1">
    <property type="nucleotide sequence ID" value="NZ_JBHSDI010000057.1"/>
</dbReference>
<accession>A0ABV8QJI8</accession>
<feature type="region of interest" description="Disordered" evidence="1">
    <location>
        <begin position="463"/>
        <end position="496"/>
    </location>
</feature>
<evidence type="ECO:0000256" key="1">
    <source>
        <dbReference type="SAM" id="MobiDB-lite"/>
    </source>
</evidence>
<reference evidence="3" key="1">
    <citation type="journal article" date="2019" name="Int. J. Syst. Evol. Microbiol.">
        <title>The Global Catalogue of Microorganisms (GCM) 10K type strain sequencing project: providing services to taxonomists for standard genome sequencing and annotation.</title>
        <authorList>
            <consortium name="The Broad Institute Genomics Platform"/>
            <consortium name="The Broad Institute Genome Sequencing Center for Infectious Disease"/>
            <person name="Wu L."/>
            <person name="Ma J."/>
        </authorList>
    </citation>
    <scope>NUCLEOTIDE SEQUENCE [LARGE SCALE GENOMIC DNA]</scope>
    <source>
        <strain evidence="3">CECT 7297</strain>
    </source>
</reference>
<comment type="caution">
    <text evidence="2">The sequence shown here is derived from an EMBL/GenBank/DDBJ whole genome shotgun (WGS) entry which is preliminary data.</text>
</comment>
<evidence type="ECO:0000313" key="2">
    <source>
        <dbReference type="EMBL" id="MFC4260490.1"/>
    </source>
</evidence>
<dbReference type="Pfam" id="PF07793">
    <property type="entry name" value="DUF1631"/>
    <property type="match status" value="2"/>
</dbReference>
<dbReference type="Proteomes" id="UP001595798">
    <property type="component" value="Unassembled WGS sequence"/>
</dbReference>
<proteinExistence type="predicted"/>
<keyword evidence="3" id="KW-1185">Reference proteome</keyword>
<evidence type="ECO:0000313" key="3">
    <source>
        <dbReference type="Proteomes" id="UP001595798"/>
    </source>
</evidence>
<dbReference type="EMBL" id="JBHSDI010000057">
    <property type="protein sequence ID" value="MFC4260490.1"/>
    <property type="molecule type" value="Genomic_DNA"/>
</dbReference>
<protein>
    <submittedName>
        <fullName evidence="2">DUF1631 family protein</fullName>
    </submittedName>
</protein>
<name>A0ABV8QJI8_9GAMM</name>
<organism evidence="2 3">
    <name type="scientific">Marinobacter lacisalsi</name>
    <dbReference type="NCBI Taxonomy" id="475979"/>
    <lineage>
        <taxon>Bacteria</taxon>
        <taxon>Pseudomonadati</taxon>
        <taxon>Pseudomonadota</taxon>
        <taxon>Gammaproteobacteria</taxon>
        <taxon>Pseudomonadales</taxon>
        <taxon>Marinobacteraceae</taxon>
        <taxon>Marinobacter</taxon>
    </lineage>
</organism>
<gene>
    <name evidence="2" type="ORF">ACFOZ5_15835</name>
</gene>